<protein>
    <submittedName>
        <fullName evidence="1">Uncharacterized protein</fullName>
    </submittedName>
</protein>
<keyword evidence="2" id="KW-1185">Reference proteome</keyword>
<dbReference type="RefSeq" id="WP_344935265.1">
    <property type="nucleotide sequence ID" value="NZ_BAAAZR010000001.1"/>
</dbReference>
<name>A0ABP7HJZ2_9ACTN</name>
<accession>A0ABP7HJZ2</accession>
<dbReference type="EMBL" id="BAAAZR010000001">
    <property type="protein sequence ID" value="GAA3794693.1"/>
    <property type="molecule type" value="Genomic_DNA"/>
</dbReference>
<comment type="caution">
    <text evidence="1">The sequence shown here is derived from an EMBL/GenBank/DDBJ whole genome shotgun (WGS) entry which is preliminary data.</text>
</comment>
<proteinExistence type="predicted"/>
<sequence length="57" mass="6245">MNADDLIDSYVSDVARLLPRTQRKDVALELRTLVKEELEERAASAGRAADGPPRPAP</sequence>
<gene>
    <name evidence="1" type="ORF">GCM10022226_12560</name>
</gene>
<organism evidence="1 2">
    <name type="scientific">Sphaerisporangium flaviroseum</name>
    <dbReference type="NCBI Taxonomy" id="509199"/>
    <lineage>
        <taxon>Bacteria</taxon>
        <taxon>Bacillati</taxon>
        <taxon>Actinomycetota</taxon>
        <taxon>Actinomycetes</taxon>
        <taxon>Streptosporangiales</taxon>
        <taxon>Streptosporangiaceae</taxon>
        <taxon>Sphaerisporangium</taxon>
    </lineage>
</organism>
<evidence type="ECO:0000313" key="1">
    <source>
        <dbReference type="EMBL" id="GAA3794693.1"/>
    </source>
</evidence>
<dbReference type="Proteomes" id="UP001500888">
    <property type="component" value="Unassembled WGS sequence"/>
</dbReference>
<reference evidence="2" key="1">
    <citation type="journal article" date="2019" name="Int. J. Syst. Evol. Microbiol.">
        <title>The Global Catalogue of Microorganisms (GCM) 10K type strain sequencing project: providing services to taxonomists for standard genome sequencing and annotation.</title>
        <authorList>
            <consortium name="The Broad Institute Genomics Platform"/>
            <consortium name="The Broad Institute Genome Sequencing Center for Infectious Disease"/>
            <person name="Wu L."/>
            <person name="Ma J."/>
        </authorList>
    </citation>
    <scope>NUCLEOTIDE SEQUENCE [LARGE SCALE GENOMIC DNA]</scope>
    <source>
        <strain evidence="2">JCM 16908</strain>
    </source>
</reference>
<evidence type="ECO:0000313" key="2">
    <source>
        <dbReference type="Proteomes" id="UP001500888"/>
    </source>
</evidence>